<accession>T0KQ53</accession>
<dbReference type="Proteomes" id="UP000015520">
    <property type="component" value="Unassembled WGS sequence"/>
</dbReference>
<dbReference type="EMBL" id="AUPZ01000013">
    <property type="protein sequence ID" value="EQB35408.1"/>
    <property type="molecule type" value="Genomic_DNA"/>
</dbReference>
<gene>
    <name evidence="3" type="ORF">M947_08995</name>
</gene>
<dbReference type="PANTHER" id="PTHR15337:SF11">
    <property type="entry name" value="THIOREDOXIN DOMAIN-CONTAINING PROTEIN"/>
    <property type="match status" value="1"/>
</dbReference>
<dbReference type="InterPro" id="IPR051099">
    <property type="entry name" value="AGR/TXD"/>
</dbReference>
<dbReference type="OrthoDB" id="5372638at2"/>
<keyword evidence="4" id="KW-1185">Reference proteome</keyword>
<reference evidence="3 4" key="1">
    <citation type="submission" date="2013-07" db="EMBL/GenBank/DDBJ databases">
        <title>Sulfurimonas hongkongensis AST-10 Genome Sequencing.</title>
        <authorList>
            <person name="Cai L."/>
            <person name="Zhang T."/>
        </authorList>
    </citation>
    <scope>NUCLEOTIDE SEQUENCE [LARGE SCALE GENOMIC DNA]</scope>
    <source>
        <strain evidence="3 4">AST-10</strain>
    </source>
</reference>
<feature type="chain" id="PRO_5004566232" description="Thioredoxin" evidence="2">
    <location>
        <begin position="18"/>
        <end position="143"/>
    </location>
</feature>
<feature type="signal peptide" evidence="2">
    <location>
        <begin position="1"/>
        <end position="17"/>
    </location>
</feature>
<dbReference type="Gene3D" id="3.40.30.10">
    <property type="entry name" value="Glutaredoxin"/>
    <property type="match status" value="1"/>
</dbReference>
<dbReference type="STRING" id="1172190.M947_08995"/>
<evidence type="ECO:0008006" key="5">
    <source>
        <dbReference type="Google" id="ProtNLM"/>
    </source>
</evidence>
<dbReference type="InterPro" id="IPR036249">
    <property type="entry name" value="Thioredoxin-like_sf"/>
</dbReference>
<evidence type="ECO:0000313" key="4">
    <source>
        <dbReference type="Proteomes" id="UP000015520"/>
    </source>
</evidence>
<evidence type="ECO:0000256" key="1">
    <source>
        <dbReference type="ARBA" id="ARBA00022729"/>
    </source>
</evidence>
<dbReference type="RefSeq" id="WP_021288047.1">
    <property type="nucleotide sequence ID" value="NZ_AUPZ01000013.1"/>
</dbReference>
<name>T0KQ53_9BACT</name>
<sequence length="143" mass="16587">MKILISLILMFTLGLSAQIDEFAQEVKYLRDYTKALQVAKEQNKLLMFVAVGDYCPWCKKFERKTLSSKEIKARVSNEFVPLIIDRVKDKGAYPREFYAKVVPTVFFIDPNTQKIVFESMGYMKPSDFSGDLDSAKENFIKYK</sequence>
<protein>
    <recommendedName>
        <fullName evidence="5">Thioredoxin</fullName>
    </recommendedName>
</protein>
<organism evidence="3 4">
    <name type="scientific">Sulfurimonas hongkongensis</name>
    <dbReference type="NCBI Taxonomy" id="1172190"/>
    <lineage>
        <taxon>Bacteria</taxon>
        <taxon>Pseudomonadati</taxon>
        <taxon>Campylobacterota</taxon>
        <taxon>Epsilonproteobacteria</taxon>
        <taxon>Campylobacterales</taxon>
        <taxon>Sulfurimonadaceae</taxon>
        <taxon>Sulfurimonas</taxon>
    </lineage>
</organism>
<dbReference type="PANTHER" id="PTHR15337">
    <property type="entry name" value="ANTERIOR GRADIENT PROTEIN-RELATED"/>
    <property type="match status" value="1"/>
</dbReference>
<dbReference type="eggNOG" id="COG1331">
    <property type="taxonomic scope" value="Bacteria"/>
</dbReference>
<dbReference type="PATRIC" id="fig|1172190.3.peg.1732"/>
<evidence type="ECO:0000256" key="2">
    <source>
        <dbReference type="SAM" id="SignalP"/>
    </source>
</evidence>
<evidence type="ECO:0000313" key="3">
    <source>
        <dbReference type="EMBL" id="EQB35408.1"/>
    </source>
</evidence>
<dbReference type="SUPFAM" id="SSF52833">
    <property type="entry name" value="Thioredoxin-like"/>
    <property type="match status" value="1"/>
</dbReference>
<keyword evidence="1 2" id="KW-0732">Signal</keyword>
<proteinExistence type="predicted"/>
<dbReference type="Pfam" id="PF13899">
    <property type="entry name" value="Thioredoxin_7"/>
    <property type="match status" value="1"/>
</dbReference>
<comment type="caution">
    <text evidence="3">The sequence shown here is derived from an EMBL/GenBank/DDBJ whole genome shotgun (WGS) entry which is preliminary data.</text>
</comment>
<dbReference type="AlphaFoldDB" id="T0KQ53"/>